<dbReference type="Gramene" id="PRQ53045">
    <property type="protein sequence ID" value="PRQ53045"/>
    <property type="gene ID" value="RchiOBHm_Chr2g0162141"/>
</dbReference>
<evidence type="ECO:0000313" key="8">
    <source>
        <dbReference type="Proteomes" id="UP000238479"/>
    </source>
</evidence>
<keyword evidence="2" id="KW-0547">Nucleotide-binding</keyword>
<dbReference type="Pfam" id="PF00133">
    <property type="entry name" value="tRNA-synt_1"/>
    <property type="match status" value="1"/>
</dbReference>
<evidence type="ECO:0000256" key="4">
    <source>
        <dbReference type="ARBA" id="ARBA00022917"/>
    </source>
</evidence>
<dbReference type="SUPFAM" id="SSF52374">
    <property type="entry name" value="Nucleotidylyl transferase"/>
    <property type="match status" value="1"/>
</dbReference>
<comment type="caution">
    <text evidence="7">The sequence shown here is derived from an EMBL/GenBank/DDBJ whole genome shotgun (WGS) entry which is preliminary data.</text>
</comment>
<dbReference type="GO" id="GO:0006428">
    <property type="term" value="P:isoleucyl-tRNA aminoacylation"/>
    <property type="evidence" value="ECO:0007669"/>
    <property type="project" value="TreeGrafter"/>
</dbReference>
<keyword evidence="8" id="KW-1185">Reference proteome</keyword>
<dbReference type="EC" id="6.1.1.5" evidence="7"/>
<evidence type="ECO:0000259" key="6">
    <source>
        <dbReference type="Pfam" id="PF00133"/>
    </source>
</evidence>
<organism evidence="7 8">
    <name type="scientific">Rosa chinensis</name>
    <name type="common">China rose</name>
    <dbReference type="NCBI Taxonomy" id="74649"/>
    <lineage>
        <taxon>Eukaryota</taxon>
        <taxon>Viridiplantae</taxon>
        <taxon>Streptophyta</taxon>
        <taxon>Embryophyta</taxon>
        <taxon>Tracheophyta</taxon>
        <taxon>Spermatophyta</taxon>
        <taxon>Magnoliopsida</taxon>
        <taxon>eudicotyledons</taxon>
        <taxon>Gunneridae</taxon>
        <taxon>Pentapetalae</taxon>
        <taxon>rosids</taxon>
        <taxon>fabids</taxon>
        <taxon>Rosales</taxon>
        <taxon>Rosaceae</taxon>
        <taxon>Rosoideae</taxon>
        <taxon>Rosoideae incertae sedis</taxon>
        <taxon>Rosa</taxon>
    </lineage>
</organism>
<name>A0A2P6S307_ROSCH</name>
<feature type="domain" description="Aminoacyl-tRNA synthetase class Ia" evidence="6">
    <location>
        <begin position="20"/>
        <end position="69"/>
    </location>
</feature>
<sequence length="90" mass="10383">MMLSTSIPVLQSLDQAARKDLIPIKLGVKAAKFAKQTVNTQMKSFKRYGIFADWSNPYLTLDPKYKACFSEWKDLLGPSWDFRHESIITR</sequence>
<protein>
    <submittedName>
        <fullName evidence="7">Putative isoleucine--tRNA ligase</fullName>
        <ecNumber evidence="7">6.1.1.5</ecNumber>
    </submittedName>
</protein>
<keyword evidence="3" id="KW-0067">ATP-binding</keyword>
<dbReference type="Proteomes" id="UP000238479">
    <property type="component" value="Chromosome 2"/>
</dbReference>
<dbReference type="GO" id="GO:0032543">
    <property type="term" value="P:mitochondrial translation"/>
    <property type="evidence" value="ECO:0007669"/>
    <property type="project" value="TreeGrafter"/>
</dbReference>
<keyword evidence="5" id="KW-0030">Aminoacyl-tRNA synthetase</keyword>
<dbReference type="InterPro" id="IPR014729">
    <property type="entry name" value="Rossmann-like_a/b/a_fold"/>
</dbReference>
<reference evidence="7 8" key="1">
    <citation type="journal article" date="2018" name="Nat. Genet.">
        <title>The Rosa genome provides new insights in the design of modern roses.</title>
        <authorList>
            <person name="Bendahmane M."/>
        </authorList>
    </citation>
    <scope>NUCLEOTIDE SEQUENCE [LARGE SCALE GENOMIC DNA]</scope>
    <source>
        <strain evidence="8">cv. Old Blush</strain>
    </source>
</reference>
<proteinExistence type="predicted"/>
<dbReference type="EMBL" id="PDCK01000040">
    <property type="protein sequence ID" value="PRQ53045.1"/>
    <property type="molecule type" value="Genomic_DNA"/>
</dbReference>
<dbReference type="GO" id="GO:0005524">
    <property type="term" value="F:ATP binding"/>
    <property type="evidence" value="ECO:0007669"/>
    <property type="project" value="UniProtKB-KW"/>
</dbReference>
<dbReference type="GO" id="GO:0005739">
    <property type="term" value="C:mitochondrion"/>
    <property type="evidence" value="ECO:0007669"/>
    <property type="project" value="TreeGrafter"/>
</dbReference>
<dbReference type="PANTHER" id="PTHR42765">
    <property type="entry name" value="SOLEUCYL-TRNA SYNTHETASE"/>
    <property type="match status" value="1"/>
</dbReference>
<evidence type="ECO:0000313" key="7">
    <source>
        <dbReference type="EMBL" id="PRQ53045.1"/>
    </source>
</evidence>
<evidence type="ECO:0000256" key="2">
    <source>
        <dbReference type="ARBA" id="ARBA00022741"/>
    </source>
</evidence>
<keyword evidence="4" id="KW-0648">Protein biosynthesis</keyword>
<keyword evidence="1 7" id="KW-0436">Ligase</keyword>
<dbReference type="Gene3D" id="3.40.50.620">
    <property type="entry name" value="HUPs"/>
    <property type="match status" value="1"/>
</dbReference>
<dbReference type="PANTHER" id="PTHR42765:SF1">
    <property type="entry name" value="ISOLEUCINE--TRNA LIGASE, MITOCHONDRIAL"/>
    <property type="match status" value="1"/>
</dbReference>
<gene>
    <name evidence="7" type="ORF">RchiOBHm_Chr2g0162141</name>
</gene>
<dbReference type="InterPro" id="IPR050081">
    <property type="entry name" value="Ile-tRNA_ligase"/>
</dbReference>
<dbReference type="GO" id="GO:0004822">
    <property type="term" value="F:isoleucine-tRNA ligase activity"/>
    <property type="evidence" value="ECO:0007669"/>
    <property type="project" value="UniProtKB-EC"/>
</dbReference>
<dbReference type="STRING" id="74649.A0A2P6S307"/>
<evidence type="ECO:0000256" key="1">
    <source>
        <dbReference type="ARBA" id="ARBA00022598"/>
    </source>
</evidence>
<dbReference type="AlphaFoldDB" id="A0A2P6S307"/>
<evidence type="ECO:0000256" key="5">
    <source>
        <dbReference type="ARBA" id="ARBA00023146"/>
    </source>
</evidence>
<evidence type="ECO:0000256" key="3">
    <source>
        <dbReference type="ARBA" id="ARBA00022840"/>
    </source>
</evidence>
<accession>A0A2P6S307</accession>
<dbReference type="InterPro" id="IPR002300">
    <property type="entry name" value="aa-tRNA-synth_Ia"/>
</dbReference>